<evidence type="ECO:0000313" key="2">
    <source>
        <dbReference type="EMBL" id="KAG2176188.1"/>
    </source>
</evidence>
<protein>
    <recommendedName>
        <fullName evidence="1">Swiss Army Knife RNA repair protein HAD domain-containing protein</fullName>
    </recommendedName>
</protein>
<dbReference type="GO" id="GO:1990259">
    <property type="term" value="F:histone H2AQ104 methyltransferase activity"/>
    <property type="evidence" value="ECO:0007669"/>
    <property type="project" value="TreeGrafter"/>
</dbReference>
<reference evidence="2" key="1">
    <citation type="submission" date="2020-12" db="EMBL/GenBank/DDBJ databases">
        <title>Metabolic potential, ecology and presence of endohyphal bacteria is reflected in genomic diversity of Mucoromycotina.</title>
        <authorList>
            <person name="Muszewska A."/>
            <person name="Okrasinska A."/>
            <person name="Steczkiewicz K."/>
            <person name="Drgas O."/>
            <person name="Orlowska M."/>
            <person name="Perlinska-Lenart U."/>
            <person name="Aleksandrzak-Piekarczyk T."/>
            <person name="Szatraj K."/>
            <person name="Zielenkiewicz U."/>
            <person name="Pilsyk S."/>
            <person name="Malc E."/>
            <person name="Mieczkowski P."/>
            <person name="Kruszewska J.S."/>
            <person name="Biernat P."/>
            <person name="Pawlowska J."/>
        </authorList>
    </citation>
    <scope>NUCLEOTIDE SEQUENCE</scope>
    <source>
        <strain evidence="2">WA0000067209</strain>
    </source>
</reference>
<dbReference type="Proteomes" id="UP000654370">
    <property type="component" value="Unassembled WGS sequence"/>
</dbReference>
<dbReference type="PANTHER" id="PTHR10335">
    <property type="entry name" value="RRNA 2-O-METHYLTRANSFERASE FIBRILLARIN"/>
    <property type="match status" value="1"/>
</dbReference>
<dbReference type="InterPro" id="IPR018812">
    <property type="entry name" value="SAK_HAD"/>
</dbReference>
<dbReference type="PANTHER" id="PTHR10335:SF23">
    <property type="entry name" value="OB FOLD-CONTAINING PROTEIN, NUCLEIC ACID BINDING"/>
    <property type="match status" value="1"/>
</dbReference>
<organism evidence="2 3">
    <name type="scientific">Mortierella isabellina</name>
    <name type="common">Filamentous fungus</name>
    <name type="synonym">Umbelopsis isabellina</name>
    <dbReference type="NCBI Taxonomy" id="91625"/>
    <lineage>
        <taxon>Eukaryota</taxon>
        <taxon>Fungi</taxon>
        <taxon>Fungi incertae sedis</taxon>
        <taxon>Mucoromycota</taxon>
        <taxon>Mucoromycotina</taxon>
        <taxon>Umbelopsidomycetes</taxon>
        <taxon>Umbelopsidales</taxon>
        <taxon>Umbelopsidaceae</taxon>
        <taxon>Umbelopsis</taxon>
    </lineage>
</organism>
<gene>
    <name evidence="2" type="ORF">INT43_005422</name>
</gene>
<evidence type="ECO:0000313" key="3">
    <source>
        <dbReference type="Proteomes" id="UP000654370"/>
    </source>
</evidence>
<comment type="caution">
    <text evidence="2">The sequence shown here is derived from an EMBL/GenBank/DDBJ whole genome shotgun (WGS) entry which is preliminary data.</text>
</comment>
<dbReference type="GO" id="GO:0000494">
    <property type="term" value="P:box C/D sno(s)RNA 3'-end processing"/>
    <property type="evidence" value="ECO:0007669"/>
    <property type="project" value="TreeGrafter"/>
</dbReference>
<proteinExistence type="predicted"/>
<dbReference type="EMBL" id="JAEPQZ010000010">
    <property type="protein sequence ID" value="KAG2176188.1"/>
    <property type="molecule type" value="Genomic_DNA"/>
</dbReference>
<dbReference type="OrthoDB" id="5596992at2759"/>
<name>A0A8H7PLQ7_MORIS</name>
<dbReference type="GO" id="GO:0008649">
    <property type="term" value="F:rRNA methyltransferase activity"/>
    <property type="evidence" value="ECO:0007669"/>
    <property type="project" value="TreeGrafter"/>
</dbReference>
<keyword evidence="3" id="KW-1185">Reference proteome</keyword>
<dbReference type="GO" id="GO:0032040">
    <property type="term" value="C:small-subunit processome"/>
    <property type="evidence" value="ECO:0007669"/>
    <property type="project" value="TreeGrafter"/>
</dbReference>
<feature type="domain" description="Swiss Army Knife RNA repair protein HAD" evidence="1">
    <location>
        <begin position="53"/>
        <end position="257"/>
    </location>
</feature>
<dbReference type="AlphaFoldDB" id="A0A8H7PLQ7"/>
<accession>A0A8H7PLQ7</accession>
<dbReference type="Pfam" id="PF10307">
    <property type="entry name" value="HAD_SAK_1"/>
    <property type="match status" value="1"/>
</dbReference>
<dbReference type="GO" id="GO:0003723">
    <property type="term" value="F:RNA binding"/>
    <property type="evidence" value="ECO:0007669"/>
    <property type="project" value="TreeGrafter"/>
</dbReference>
<sequence>MTGPLRHEMRHMTSEQRKILNSLFESSKFSKCGSDAQPTVLDIYDFDSTLFMSPYMSSELWSKKLNSLVLAEGAIGPGWWRDLNSLWLGDTNELSKSAWDGYWNDTIVEKASHSINDPQRLTVMLTGRRVHPFGEIIPEMLKSKGLDFDIVALRPDPTETTQNGTDFSVGPSVFNNTMEFKKSFILDVLSKVPSINTIIMYDDRKKHVMRFEEWLNHLVHKKILNHGQVHFVVGPARGFDPETEMACMQKIVDEHNKRVEKRRQDNELPPEHVEDRHVVHSWWLRKAILKPVVTSLNIRFSDEEIEKLTERVERAISPETLKTAKRFPMVGQELTLMSLEQGHNLEEIMSKDGHKVQLEVMSVGEVKPDGIAVQARTLLDPENIQGMEAKTLYIPLWCRPALKQIASDGYRELWGFDSEAPITLSGELCLGHVYDVEGDPPLDTSNNHRYYKSYNNNNNNNHKRGPANWIKHNFKKSKRNYE</sequence>
<dbReference type="GO" id="GO:0031428">
    <property type="term" value="C:box C/D methylation guide snoRNP complex"/>
    <property type="evidence" value="ECO:0007669"/>
    <property type="project" value="TreeGrafter"/>
</dbReference>
<evidence type="ECO:0000259" key="1">
    <source>
        <dbReference type="Pfam" id="PF10307"/>
    </source>
</evidence>